<comment type="caution">
    <text evidence="8">The sequence shown here is derived from an EMBL/GenBank/DDBJ whole genome shotgun (WGS) entry which is preliminary data.</text>
</comment>
<dbReference type="CDD" id="cd11386">
    <property type="entry name" value="MCP_signal"/>
    <property type="match status" value="1"/>
</dbReference>
<reference evidence="8 9" key="1">
    <citation type="submission" date="2017-10" db="EMBL/GenBank/DDBJ databases">
        <title>Novel microbial diversity and functional potential in the marine mammal oral microbiome.</title>
        <authorList>
            <person name="Dudek N.K."/>
            <person name="Sun C.L."/>
            <person name="Burstein D."/>
            <person name="Kantor R.S."/>
            <person name="Aliaga Goltsman D.S."/>
            <person name="Bik E.M."/>
            <person name="Thomas B.C."/>
            <person name="Banfield J.F."/>
            <person name="Relman D.A."/>
        </authorList>
    </citation>
    <scope>NUCLEOTIDE SEQUENCE [LARGE SCALE GENOMIC DNA]</scope>
    <source>
        <strain evidence="8">DOLJORAL78_47_16</strain>
    </source>
</reference>
<dbReference type="Gene3D" id="1.10.287.950">
    <property type="entry name" value="Methyl-accepting chemotaxis protein"/>
    <property type="match status" value="1"/>
</dbReference>
<evidence type="ECO:0000259" key="7">
    <source>
        <dbReference type="PROSITE" id="PS50885"/>
    </source>
</evidence>
<dbReference type="EMBL" id="PDSK01000094">
    <property type="protein sequence ID" value="PIE33783.1"/>
    <property type="molecule type" value="Genomic_DNA"/>
</dbReference>
<protein>
    <recommendedName>
        <fullName evidence="10">Chemotaxis protein</fullName>
    </recommendedName>
</protein>
<feature type="transmembrane region" description="Helical" evidence="5">
    <location>
        <begin position="198"/>
        <end position="219"/>
    </location>
</feature>
<dbReference type="Proteomes" id="UP000230821">
    <property type="component" value="Unassembled WGS sequence"/>
</dbReference>
<dbReference type="GO" id="GO:0007165">
    <property type="term" value="P:signal transduction"/>
    <property type="evidence" value="ECO:0007669"/>
    <property type="project" value="UniProtKB-KW"/>
</dbReference>
<dbReference type="Pfam" id="PF00015">
    <property type="entry name" value="MCPsignal"/>
    <property type="match status" value="1"/>
</dbReference>
<dbReference type="GO" id="GO:0006935">
    <property type="term" value="P:chemotaxis"/>
    <property type="evidence" value="ECO:0007669"/>
    <property type="project" value="UniProtKB-ARBA"/>
</dbReference>
<accession>A0A2G6KDN4</accession>
<dbReference type="GO" id="GO:0016020">
    <property type="term" value="C:membrane"/>
    <property type="evidence" value="ECO:0007669"/>
    <property type="project" value="InterPro"/>
</dbReference>
<dbReference type="SUPFAM" id="SSF58104">
    <property type="entry name" value="Methyl-accepting chemotaxis protein (MCP) signaling domain"/>
    <property type="match status" value="1"/>
</dbReference>
<comment type="similarity">
    <text evidence="2">Belongs to the methyl-accepting chemotaxis (MCP) protein family.</text>
</comment>
<dbReference type="PROSITE" id="PS50885">
    <property type="entry name" value="HAMP"/>
    <property type="match status" value="2"/>
</dbReference>
<evidence type="ECO:0000256" key="5">
    <source>
        <dbReference type="SAM" id="Phobius"/>
    </source>
</evidence>
<dbReference type="FunFam" id="1.10.287.950:FF:000001">
    <property type="entry name" value="Methyl-accepting chemotaxis sensory transducer"/>
    <property type="match status" value="1"/>
</dbReference>
<feature type="region of interest" description="Disordered" evidence="4">
    <location>
        <begin position="615"/>
        <end position="696"/>
    </location>
</feature>
<feature type="domain" description="HAMP" evidence="7">
    <location>
        <begin position="279"/>
        <end position="330"/>
    </location>
</feature>
<dbReference type="SMART" id="SM00304">
    <property type="entry name" value="HAMP"/>
    <property type="match status" value="2"/>
</dbReference>
<organism evidence="8 9">
    <name type="scientific">candidate division KSB3 bacterium</name>
    <dbReference type="NCBI Taxonomy" id="2044937"/>
    <lineage>
        <taxon>Bacteria</taxon>
        <taxon>candidate division KSB3</taxon>
    </lineage>
</organism>
<sequence length="696" mass="75843">MSQKKGLIAQSRFSFLQSSWIKFSLLTGLLIFFAVLAVWGVLRLRARDTLSQAHSSFITELEEKGRVIARLVSYLNVPKYYRDGQKRGDYKDLQTMIAHARSKDQERIAYIFIKDEEGTVVAQIPAGVTDGSTPAGQLSAVNLIPEGLIVSHDVFDLSLPNGTKYTVMDTAIPVIGDRGELHVGMRIKNTIPSGFQTWETWGIAGIFILLAILLLRPIISSQILTPIDQLIHYIKQVGQGNMEHTLTLHTNNEMTILGDHLQNMTEQLKGMVQTEADINRMQGQIMNMLSTVSAAADGNLTVEAEVTADALGSLADAFNMMVASLASLVDQVRNSASDMSLATNDILHASDQMIKGAEEQQNHIHNITSAVDEIAVSMKQVANNAEAAARASQKATEAAQKGESSVEETIRGMHRIRNTVQVTSKKIKSLGDRSIEITEIITTIDDIARQTTILALNAAIEAARAGEHGRGFGVVAEEVRKLAERSSTATQDIADLIKGIQVETNEAVRTMEEGTREVEEGTRLADIAGSSLKEIDKSVGQVANLIQEISLAAKQQARGTDGVVRSMETISDITTQYGEGVRKTTKTIQQLALLSDRLVEAIGNFKISESSANISMAKPKSLSSQSDQLKSLAEPATQAAEPQLNPQSELQPTMPPFEKPQETKPSPQDLAAFTRQFGDDDDDDELITEEDFFSAS</sequence>
<keyword evidence="5" id="KW-1133">Transmembrane helix</keyword>
<dbReference type="AlphaFoldDB" id="A0A2G6KDN4"/>
<feature type="domain" description="HAMP" evidence="7">
    <location>
        <begin position="221"/>
        <end position="273"/>
    </location>
</feature>
<evidence type="ECO:0008006" key="10">
    <source>
        <dbReference type="Google" id="ProtNLM"/>
    </source>
</evidence>
<dbReference type="PANTHER" id="PTHR32089:SF112">
    <property type="entry name" value="LYSOZYME-LIKE PROTEIN-RELATED"/>
    <property type="match status" value="1"/>
</dbReference>
<dbReference type="CDD" id="cd06225">
    <property type="entry name" value="HAMP"/>
    <property type="match status" value="2"/>
</dbReference>
<feature type="transmembrane region" description="Helical" evidence="5">
    <location>
        <begin position="20"/>
        <end position="42"/>
    </location>
</feature>
<feature type="domain" description="Methyl-accepting transducer" evidence="6">
    <location>
        <begin position="335"/>
        <end position="571"/>
    </location>
</feature>
<dbReference type="SMART" id="SM00283">
    <property type="entry name" value="MA"/>
    <property type="match status" value="1"/>
</dbReference>
<keyword evidence="5" id="KW-0812">Transmembrane</keyword>
<name>A0A2G6KDN4_9BACT</name>
<gene>
    <name evidence="8" type="ORF">CSA56_09725</name>
</gene>
<feature type="compositionally biased region" description="Acidic residues" evidence="4">
    <location>
        <begin position="679"/>
        <end position="696"/>
    </location>
</feature>
<evidence type="ECO:0000313" key="9">
    <source>
        <dbReference type="Proteomes" id="UP000230821"/>
    </source>
</evidence>
<dbReference type="InterPro" id="IPR003660">
    <property type="entry name" value="HAMP_dom"/>
</dbReference>
<evidence type="ECO:0000256" key="1">
    <source>
        <dbReference type="ARBA" id="ARBA00023224"/>
    </source>
</evidence>
<dbReference type="PROSITE" id="PS50111">
    <property type="entry name" value="CHEMOTAXIS_TRANSDUC_2"/>
    <property type="match status" value="1"/>
</dbReference>
<dbReference type="SUPFAM" id="SSF158472">
    <property type="entry name" value="HAMP domain-like"/>
    <property type="match status" value="1"/>
</dbReference>
<evidence type="ECO:0000256" key="3">
    <source>
        <dbReference type="PROSITE-ProRule" id="PRU00284"/>
    </source>
</evidence>
<dbReference type="Pfam" id="PF00672">
    <property type="entry name" value="HAMP"/>
    <property type="match status" value="1"/>
</dbReference>
<evidence type="ECO:0000256" key="4">
    <source>
        <dbReference type="SAM" id="MobiDB-lite"/>
    </source>
</evidence>
<proteinExistence type="inferred from homology"/>
<feature type="compositionally biased region" description="Low complexity" evidence="4">
    <location>
        <begin position="620"/>
        <end position="632"/>
    </location>
</feature>
<evidence type="ECO:0000313" key="8">
    <source>
        <dbReference type="EMBL" id="PIE33783.1"/>
    </source>
</evidence>
<dbReference type="PANTHER" id="PTHR32089">
    <property type="entry name" value="METHYL-ACCEPTING CHEMOTAXIS PROTEIN MCPB"/>
    <property type="match status" value="1"/>
</dbReference>
<evidence type="ECO:0000259" key="6">
    <source>
        <dbReference type="PROSITE" id="PS50111"/>
    </source>
</evidence>
<keyword evidence="1 3" id="KW-0807">Transducer</keyword>
<evidence type="ECO:0000256" key="2">
    <source>
        <dbReference type="ARBA" id="ARBA00029447"/>
    </source>
</evidence>
<keyword evidence="5" id="KW-0472">Membrane</keyword>
<dbReference type="InterPro" id="IPR004089">
    <property type="entry name" value="MCPsignal_dom"/>
</dbReference>
<dbReference type="Gene3D" id="6.10.340.10">
    <property type="match status" value="1"/>
</dbReference>